<name>A0A1G6Z422_9GAMM</name>
<dbReference type="STRING" id="265719.SAMN04488509_11221"/>
<proteinExistence type="predicted"/>
<dbReference type="SUPFAM" id="SSF109604">
    <property type="entry name" value="HD-domain/PDEase-like"/>
    <property type="match status" value="1"/>
</dbReference>
<dbReference type="Proteomes" id="UP000199603">
    <property type="component" value="Unassembled WGS sequence"/>
</dbReference>
<evidence type="ECO:0000313" key="3">
    <source>
        <dbReference type="Proteomes" id="UP000199603"/>
    </source>
</evidence>
<dbReference type="Pfam" id="PF07514">
    <property type="entry name" value="TraI_2"/>
    <property type="match status" value="1"/>
</dbReference>
<evidence type="ECO:0000259" key="1">
    <source>
        <dbReference type="Pfam" id="PF07514"/>
    </source>
</evidence>
<organism evidence="2 3">
    <name type="scientific">Aquimonas voraii</name>
    <dbReference type="NCBI Taxonomy" id="265719"/>
    <lineage>
        <taxon>Bacteria</taxon>
        <taxon>Pseudomonadati</taxon>
        <taxon>Pseudomonadota</taxon>
        <taxon>Gammaproteobacteria</taxon>
        <taxon>Lysobacterales</taxon>
        <taxon>Lysobacteraceae</taxon>
        <taxon>Aquimonas</taxon>
    </lineage>
</organism>
<dbReference type="InterPro" id="IPR011119">
    <property type="entry name" value="Unchr_helicase_relaxase_TraI"/>
</dbReference>
<feature type="domain" description="Uncharacterised" evidence="1">
    <location>
        <begin position="136"/>
        <end position="163"/>
    </location>
</feature>
<dbReference type="RefSeq" id="WP_091244548.1">
    <property type="nucleotide sequence ID" value="NZ_FNAG01000012.1"/>
</dbReference>
<dbReference type="OrthoDB" id="6190309at2"/>
<accession>A0A1G6Z422</accession>
<dbReference type="Gene3D" id="1.10.3210.10">
    <property type="entry name" value="Hypothetical protein af1432"/>
    <property type="match status" value="1"/>
</dbReference>
<dbReference type="CDD" id="cd00077">
    <property type="entry name" value="HDc"/>
    <property type="match status" value="1"/>
</dbReference>
<reference evidence="2 3" key="1">
    <citation type="submission" date="2016-10" db="EMBL/GenBank/DDBJ databases">
        <authorList>
            <person name="de Groot N.N."/>
        </authorList>
    </citation>
    <scope>NUCLEOTIDE SEQUENCE [LARGE SCALE GENOMIC DNA]</scope>
    <source>
        <strain evidence="2 3">DSM 16957</strain>
    </source>
</reference>
<dbReference type="EMBL" id="FNAG01000012">
    <property type="protein sequence ID" value="SDD97023.1"/>
    <property type="molecule type" value="Genomic_DNA"/>
</dbReference>
<keyword evidence="3" id="KW-1185">Reference proteome</keyword>
<evidence type="ECO:0000313" key="2">
    <source>
        <dbReference type="EMBL" id="SDD97023.1"/>
    </source>
</evidence>
<dbReference type="InterPro" id="IPR003607">
    <property type="entry name" value="HD/PDEase_dom"/>
</dbReference>
<gene>
    <name evidence="2" type="ORF">SAMN04488509_11221</name>
</gene>
<dbReference type="AlphaFoldDB" id="A0A1G6Z422"/>
<sequence>MLDTSLMSPTTHRFVGTLESVDKFECVSGTRLRFRHSAGELVAWSWLPLPKPGALGMLKGTAVILPIKRKEAENLLVSFERDDFSPITPMFSEKLCPIPGVVRQTTQLVDQMKTAPLRRFVSDALLQPVARKKFWRLPASWMHHHAYGGGLAQHSLEIAKMVASAEGVSDEDRDLGIALAILHDYGKLEYTAPKGDGLSPNHHEQTGRKLLAPLLDQLLEESYGVGIKMRELLGGPRTPRTSPYPLAIGRVVHAFDQLSCEANKRMMEEMLS</sequence>
<protein>
    <submittedName>
        <fullName evidence="2">HD domain-containing protein</fullName>
    </submittedName>
</protein>